<sequence>FEIQFILDLCEEYLVSSVVSNLSSKLLLSDQYRLVKLQGHIIRMLKTVEDVREVKRSSFYKDLSQDLIVALFEKLI</sequence>
<dbReference type="AlphaFoldDB" id="A0AAV5U5U1"/>
<accession>A0AAV5U5U1</accession>
<dbReference type="PANTHER" id="PTHR22744:SF14">
    <property type="entry name" value="BTB DOMAIN-CONTAINING PROTEIN-RELATED"/>
    <property type="match status" value="1"/>
</dbReference>
<name>A0AAV5U5U1_9BILA</name>
<dbReference type="Proteomes" id="UP001432027">
    <property type="component" value="Unassembled WGS sequence"/>
</dbReference>
<evidence type="ECO:0000313" key="2">
    <source>
        <dbReference type="Proteomes" id="UP001432027"/>
    </source>
</evidence>
<keyword evidence="2" id="KW-1185">Reference proteome</keyword>
<protein>
    <submittedName>
        <fullName evidence="1">Uncharacterized protein</fullName>
    </submittedName>
</protein>
<dbReference type="EMBL" id="BTSX01000005">
    <property type="protein sequence ID" value="GMT01665.1"/>
    <property type="molecule type" value="Genomic_DNA"/>
</dbReference>
<feature type="non-terminal residue" evidence="1">
    <location>
        <position position="76"/>
    </location>
</feature>
<comment type="caution">
    <text evidence="1">The sequence shown here is derived from an EMBL/GenBank/DDBJ whole genome shotgun (WGS) entry which is preliminary data.</text>
</comment>
<reference evidence="1" key="1">
    <citation type="submission" date="2023-10" db="EMBL/GenBank/DDBJ databases">
        <title>Genome assembly of Pristionchus species.</title>
        <authorList>
            <person name="Yoshida K."/>
            <person name="Sommer R.J."/>
        </authorList>
    </citation>
    <scope>NUCLEOTIDE SEQUENCE</scope>
    <source>
        <strain evidence="1">RS0144</strain>
    </source>
</reference>
<dbReference type="PANTHER" id="PTHR22744">
    <property type="entry name" value="HELIX LOOP HELIX PROTEIN 21-RELATED"/>
    <property type="match status" value="1"/>
</dbReference>
<evidence type="ECO:0000313" key="1">
    <source>
        <dbReference type="EMBL" id="GMT01665.1"/>
    </source>
</evidence>
<organism evidence="1 2">
    <name type="scientific">Pristionchus entomophagus</name>
    <dbReference type="NCBI Taxonomy" id="358040"/>
    <lineage>
        <taxon>Eukaryota</taxon>
        <taxon>Metazoa</taxon>
        <taxon>Ecdysozoa</taxon>
        <taxon>Nematoda</taxon>
        <taxon>Chromadorea</taxon>
        <taxon>Rhabditida</taxon>
        <taxon>Rhabditina</taxon>
        <taxon>Diplogasteromorpha</taxon>
        <taxon>Diplogasteroidea</taxon>
        <taxon>Neodiplogasteridae</taxon>
        <taxon>Pristionchus</taxon>
    </lineage>
</organism>
<proteinExistence type="predicted"/>
<gene>
    <name evidence="1" type="ORF">PENTCL1PPCAC_23839</name>
</gene>
<feature type="non-terminal residue" evidence="1">
    <location>
        <position position="1"/>
    </location>
</feature>